<comment type="similarity">
    <text evidence="1 7">Belongs to the CcmH/CycL/Ccl2/NrfF family.</text>
</comment>
<reference evidence="9" key="2">
    <citation type="submission" date="2021-03" db="EMBL/GenBank/DDBJ databases">
        <authorList>
            <person name="Cao W."/>
        </authorList>
    </citation>
    <scope>NUCLEOTIDE SEQUENCE</scope>
    <source>
        <strain evidence="9">110414</strain>
    </source>
</reference>
<accession>A0A941AUL6</accession>
<dbReference type="Pfam" id="PF03918">
    <property type="entry name" value="CcmH"/>
    <property type="match status" value="1"/>
</dbReference>
<dbReference type="GO" id="GO:0005886">
    <property type="term" value="C:plasma membrane"/>
    <property type="evidence" value="ECO:0007669"/>
    <property type="project" value="TreeGrafter"/>
</dbReference>
<dbReference type="InterPro" id="IPR051263">
    <property type="entry name" value="C-type_cytochrome_biogenesis"/>
</dbReference>
<evidence type="ECO:0000313" key="9">
    <source>
        <dbReference type="EMBL" id="MBP3985050.1"/>
    </source>
</evidence>
<gene>
    <name evidence="9" type="ORF">J5837_11600</name>
</gene>
<feature type="domain" description="CcmH/CycL/Ccl2/NrfF N-terminal" evidence="8">
    <location>
        <begin position="60"/>
        <end position="183"/>
    </location>
</feature>
<keyword evidence="2 7" id="KW-0349">Heme</keyword>
<dbReference type="EMBL" id="JAGKTC010000002">
    <property type="protein sequence ID" value="MBP3985050.1"/>
    <property type="molecule type" value="Genomic_DNA"/>
</dbReference>
<comment type="function">
    <text evidence="7">Possible subunit of a heme lyase.</text>
</comment>
<evidence type="ECO:0000259" key="8">
    <source>
        <dbReference type="Pfam" id="PF03918"/>
    </source>
</evidence>
<protein>
    <recommendedName>
        <fullName evidence="7">Cytochrome c-type biogenesis protein</fullName>
    </recommendedName>
</protein>
<comment type="caution">
    <text evidence="9">The sequence shown here is derived from an EMBL/GenBank/DDBJ whole genome shotgun (WGS) entry which is preliminary data.</text>
</comment>
<keyword evidence="3 7" id="KW-0479">Metal-binding</keyword>
<dbReference type="InterPro" id="IPR038297">
    <property type="entry name" value="CcmH/CycL/NrfF/Ccl2_sf"/>
</dbReference>
<name>A0A941AUL6_9GAMM</name>
<evidence type="ECO:0000256" key="3">
    <source>
        <dbReference type="ARBA" id="ARBA00022723"/>
    </source>
</evidence>
<evidence type="ECO:0000256" key="4">
    <source>
        <dbReference type="ARBA" id="ARBA00022729"/>
    </source>
</evidence>
<evidence type="ECO:0000256" key="2">
    <source>
        <dbReference type="ARBA" id="ARBA00022617"/>
    </source>
</evidence>
<evidence type="ECO:0000256" key="1">
    <source>
        <dbReference type="ARBA" id="ARBA00010342"/>
    </source>
</evidence>
<dbReference type="InterPro" id="IPR005616">
    <property type="entry name" value="CcmH/CycL/Ccl2/NrfF_N"/>
</dbReference>
<dbReference type="PANTHER" id="PTHR47870">
    <property type="entry name" value="CYTOCHROME C-TYPE BIOGENESIS PROTEIN CCMH"/>
    <property type="match status" value="1"/>
</dbReference>
<keyword evidence="6 7" id="KW-0408">Iron</keyword>
<evidence type="ECO:0000256" key="6">
    <source>
        <dbReference type="ARBA" id="ARBA00023004"/>
    </source>
</evidence>
<dbReference type="AlphaFoldDB" id="A0A941AUL6"/>
<dbReference type="FunFam" id="1.10.8.640:FF:000001">
    <property type="entry name" value="Cytochrome c-type biogenesis protein"/>
    <property type="match status" value="1"/>
</dbReference>
<evidence type="ECO:0000313" key="10">
    <source>
        <dbReference type="Proteomes" id="UP000673447"/>
    </source>
</evidence>
<sequence length="194" mass="22196">MKYGLAIPLQSSFPRRRESSVLVFAFSFLRKAEKRKSLDSRLRGNDDFVFTGFLQLVLLALLSLPTLAFAQVSDPTPLQFRDAAEETRFHDLTSELRCVKCQNQSLADSNAQIAHDLRREVLELMHEGRSDAEIKRYLVERYGEFVLYRPQVEGRTWLLWFGPALLLLVGAVVLARILKRRGGTALPDDDGQEW</sequence>
<dbReference type="Proteomes" id="UP000673447">
    <property type="component" value="Unassembled WGS sequence"/>
</dbReference>
<dbReference type="CDD" id="cd16378">
    <property type="entry name" value="CcmH_N"/>
    <property type="match status" value="1"/>
</dbReference>
<dbReference type="GO" id="GO:0046872">
    <property type="term" value="F:metal ion binding"/>
    <property type="evidence" value="ECO:0007669"/>
    <property type="project" value="UniProtKB-KW"/>
</dbReference>
<proteinExistence type="inferred from homology"/>
<feature type="transmembrane region" description="Helical" evidence="7">
    <location>
        <begin position="48"/>
        <end position="70"/>
    </location>
</feature>
<keyword evidence="7" id="KW-0472">Membrane</keyword>
<evidence type="ECO:0000256" key="5">
    <source>
        <dbReference type="ARBA" id="ARBA00022748"/>
    </source>
</evidence>
<evidence type="ECO:0000256" key="7">
    <source>
        <dbReference type="RuleBase" id="RU364112"/>
    </source>
</evidence>
<dbReference type="GO" id="GO:0017004">
    <property type="term" value="P:cytochrome complex assembly"/>
    <property type="evidence" value="ECO:0007669"/>
    <property type="project" value="UniProtKB-KW"/>
</dbReference>
<keyword evidence="4 7" id="KW-0732">Signal</keyword>
<keyword evidence="5" id="KW-0201">Cytochrome c-type biogenesis</keyword>
<feature type="transmembrane region" description="Helical" evidence="7">
    <location>
        <begin position="157"/>
        <end position="178"/>
    </location>
</feature>
<organism evidence="9 10">
    <name type="scientific">Pseudoxanthomonas helianthi</name>
    <dbReference type="NCBI Taxonomy" id="1453541"/>
    <lineage>
        <taxon>Bacteria</taxon>
        <taxon>Pseudomonadati</taxon>
        <taxon>Pseudomonadota</taxon>
        <taxon>Gammaproteobacteria</taxon>
        <taxon>Lysobacterales</taxon>
        <taxon>Lysobacteraceae</taxon>
        <taxon>Pseudoxanthomonas</taxon>
    </lineage>
</organism>
<keyword evidence="7" id="KW-1133">Transmembrane helix</keyword>
<reference evidence="9" key="1">
    <citation type="journal article" date="2016" name="Int. J. Syst. Evol. Microbiol.">
        <title>Pseudoxanthomonas helianthi sp. nov., isolated from roots of Jerusalem artichoke (Helianthus tuberosus).</title>
        <authorList>
            <person name="Kittiwongwattana C."/>
            <person name="Thawai C."/>
        </authorList>
    </citation>
    <scope>NUCLEOTIDE SEQUENCE</scope>
    <source>
        <strain evidence="9">110414</strain>
    </source>
</reference>
<keyword evidence="10" id="KW-1185">Reference proteome</keyword>
<keyword evidence="7" id="KW-0812">Transmembrane</keyword>
<dbReference type="Gene3D" id="1.10.8.640">
    <property type="entry name" value="Cytochrome C biogenesis protein"/>
    <property type="match status" value="1"/>
</dbReference>
<dbReference type="PANTHER" id="PTHR47870:SF1">
    <property type="entry name" value="CYTOCHROME C-TYPE BIOGENESIS PROTEIN CCMH"/>
    <property type="match status" value="1"/>
</dbReference>